<gene>
    <name evidence="4" type="primary">paiA</name>
    <name evidence="4" type="ORF">ERS008476_02822</name>
</gene>
<dbReference type="PANTHER" id="PTHR43877:SF2">
    <property type="entry name" value="AMINOALKYLPHOSPHONATE N-ACETYLTRANSFERASE-RELATED"/>
    <property type="match status" value="1"/>
</dbReference>
<protein>
    <submittedName>
        <fullName evidence="4">Protease synthase and sporulation negative regulatory protein PAI 1</fullName>
        <ecNumber evidence="4">2.3.1.-</ecNumber>
    </submittedName>
</protein>
<name>A0A0H5LXR2_YERIN</name>
<dbReference type="AlphaFoldDB" id="A0A0H5LXR2"/>
<evidence type="ECO:0000259" key="3">
    <source>
        <dbReference type="PROSITE" id="PS51186"/>
    </source>
</evidence>
<evidence type="ECO:0000313" key="4">
    <source>
        <dbReference type="EMBL" id="CRY55815.1"/>
    </source>
</evidence>
<sequence>MITIRKAYSGDAELLNEMAYSSYTHHFSHLWHKHEDLQAFLSQEYSLPVLQQSLQSNTSSWFIAQDTNPVGFAKVSWHCSMGERGPVGTLLHKLYFLPGETGKGYGETLFAEIVSMAQRRGETFLWLEVLDGNPQAYRFYIRQGLVHIEDSIFSIATQLNTLHIMGKHI</sequence>
<keyword evidence="1 4" id="KW-0808">Transferase</keyword>
<dbReference type="Gene3D" id="3.40.630.30">
    <property type="match status" value="1"/>
</dbReference>
<dbReference type="InterPro" id="IPR016181">
    <property type="entry name" value="Acyl_CoA_acyltransferase"/>
</dbReference>
<dbReference type="Proteomes" id="UP000043316">
    <property type="component" value="Unassembled WGS sequence"/>
</dbReference>
<feature type="domain" description="N-acetyltransferase" evidence="3">
    <location>
        <begin position="2"/>
        <end position="169"/>
    </location>
</feature>
<evidence type="ECO:0000313" key="5">
    <source>
        <dbReference type="Proteomes" id="UP000043316"/>
    </source>
</evidence>
<dbReference type="EMBL" id="CWJI01000008">
    <property type="protein sequence ID" value="CRY55815.1"/>
    <property type="molecule type" value="Genomic_DNA"/>
</dbReference>
<proteinExistence type="predicted"/>
<dbReference type="SUPFAM" id="SSF55729">
    <property type="entry name" value="Acyl-CoA N-acyltransferases (Nat)"/>
    <property type="match status" value="1"/>
</dbReference>
<keyword evidence="4" id="KW-0378">Hydrolase</keyword>
<dbReference type="GO" id="GO:0008233">
    <property type="term" value="F:peptidase activity"/>
    <property type="evidence" value="ECO:0007669"/>
    <property type="project" value="UniProtKB-KW"/>
</dbReference>
<evidence type="ECO:0000256" key="1">
    <source>
        <dbReference type="ARBA" id="ARBA00022679"/>
    </source>
</evidence>
<dbReference type="PANTHER" id="PTHR43877">
    <property type="entry name" value="AMINOALKYLPHOSPHONATE N-ACETYLTRANSFERASE-RELATED-RELATED"/>
    <property type="match status" value="1"/>
</dbReference>
<keyword evidence="2 4" id="KW-0012">Acyltransferase</keyword>
<dbReference type="EC" id="2.3.1.-" evidence="4"/>
<organism evidence="4 5">
    <name type="scientific">Yersinia intermedia</name>
    <dbReference type="NCBI Taxonomy" id="631"/>
    <lineage>
        <taxon>Bacteria</taxon>
        <taxon>Pseudomonadati</taxon>
        <taxon>Pseudomonadota</taxon>
        <taxon>Gammaproteobacteria</taxon>
        <taxon>Enterobacterales</taxon>
        <taxon>Yersiniaceae</taxon>
        <taxon>Yersinia</taxon>
    </lineage>
</organism>
<keyword evidence="4" id="KW-0645">Protease</keyword>
<dbReference type="GO" id="GO:0006508">
    <property type="term" value="P:proteolysis"/>
    <property type="evidence" value="ECO:0007669"/>
    <property type="project" value="UniProtKB-KW"/>
</dbReference>
<reference evidence="5" key="1">
    <citation type="submission" date="2015-03" db="EMBL/GenBank/DDBJ databases">
        <authorList>
            <consortium name="Pathogen Informatics"/>
        </authorList>
    </citation>
    <scope>NUCLEOTIDE SEQUENCE [LARGE SCALE GENOMIC DNA]</scope>
    <source>
        <strain evidence="5">R148</strain>
    </source>
</reference>
<dbReference type="GO" id="GO:0016747">
    <property type="term" value="F:acyltransferase activity, transferring groups other than amino-acyl groups"/>
    <property type="evidence" value="ECO:0007669"/>
    <property type="project" value="InterPro"/>
</dbReference>
<dbReference type="RefSeq" id="WP_053009858.1">
    <property type="nucleotide sequence ID" value="NZ_CWJI01000008.1"/>
</dbReference>
<dbReference type="PROSITE" id="PS51186">
    <property type="entry name" value="GNAT"/>
    <property type="match status" value="1"/>
</dbReference>
<dbReference type="InterPro" id="IPR050832">
    <property type="entry name" value="Bact_Acetyltransf"/>
</dbReference>
<dbReference type="CDD" id="cd04301">
    <property type="entry name" value="NAT_SF"/>
    <property type="match status" value="1"/>
</dbReference>
<dbReference type="Pfam" id="PF00583">
    <property type="entry name" value="Acetyltransf_1"/>
    <property type="match status" value="1"/>
</dbReference>
<accession>A0A0H5LXR2</accession>
<evidence type="ECO:0000256" key="2">
    <source>
        <dbReference type="ARBA" id="ARBA00023315"/>
    </source>
</evidence>
<dbReference type="InterPro" id="IPR000182">
    <property type="entry name" value="GNAT_dom"/>
</dbReference>